<keyword evidence="4 7" id="KW-0479">Metal-binding</keyword>
<organism evidence="8 9">
    <name type="scientific">Diatrype stigma</name>
    <dbReference type="NCBI Taxonomy" id="117547"/>
    <lineage>
        <taxon>Eukaryota</taxon>
        <taxon>Fungi</taxon>
        <taxon>Dikarya</taxon>
        <taxon>Ascomycota</taxon>
        <taxon>Pezizomycotina</taxon>
        <taxon>Sordariomycetes</taxon>
        <taxon>Xylariomycetidae</taxon>
        <taxon>Xylariales</taxon>
        <taxon>Diatrypaceae</taxon>
        <taxon>Diatrype</taxon>
    </lineage>
</organism>
<comment type="caution">
    <text evidence="8">The sequence shown here is derived from an EMBL/GenBank/DDBJ whole genome shotgun (WGS) entry which is preliminary data.</text>
</comment>
<evidence type="ECO:0000256" key="7">
    <source>
        <dbReference type="PIRSR" id="PIRSR602403-1"/>
    </source>
</evidence>
<evidence type="ECO:0000256" key="5">
    <source>
        <dbReference type="ARBA" id="ARBA00023004"/>
    </source>
</evidence>
<comment type="similarity">
    <text evidence="2">Belongs to the cytochrome P450 family.</text>
</comment>
<gene>
    <name evidence="8" type="ORF">SLS62_010891</name>
</gene>
<dbReference type="Gene3D" id="1.10.630.10">
    <property type="entry name" value="Cytochrome P450"/>
    <property type="match status" value="1"/>
</dbReference>
<dbReference type="Proteomes" id="UP001320420">
    <property type="component" value="Unassembled WGS sequence"/>
</dbReference>
<dbReference type="AlphaFoldDB" id="A0AAN9UA08"/>
<reference evidence="8 9" key="1">
    <citation type="submission" date="2024-02" db="EMBL/GenBank/DDBJ databases">
        <title>De novo assembly and annotation of 12 fungi associated with fruit tree decline syndrome in Ontario, Canada.</title>
        <authorList>
            <person name="Sulman M."/>
            <person name="Ellouze W."/>
            <person name="Ilyukhin E."/>
        </authorList>
    </citation>
    <scope>NUCLEOTIDE SEQUENCE [LARGE SCALE GENOMIC DNA]</scope>
    <source>
        <strain evidence="8 9">M11/M66-122</strain>
    </source>
</reference>
<dbReference type="InterPro" id="IPR050529">
    <property type="entry name" value="CYP450_sterol_14alpha_dmase"/>
</dbReference>
<evidence type="ECO:0008006" key="10">
    <source>
        <dbReference type="Google" id="ProtNLM"/>
    </source>
</evidence>
<dbReference type="GO" id="GO:0020037">
    <property type="term" value="F:heme binding"/>
    <property type="evidence" value="ECO:0007669"/>
    <property type="project" value="InterPro"/>
</dbReference>
<evidence type="ECO:0000256" key="3">
    <source>
        <dbReference type="ARBA" id="ARBA00022617"/>
    </source>
</evidence>
<keyword evidence="5 7" id="KW-0408">Iron</keyword>
<accession>A0AAN9UA08</accession>
<keyword evidence="9" id="KW-1185">Reference proteome</keyword>
<dbReference type="GO" id="GO:0004497">
    <property type="term" value="F:monooxygenase activity"/>
    <property type="evidence" value="ECO:0007669"/>
    <property type="project" value="UniProtKB-KW"/>
</dbReference>
<dbReference type="SUPFAM" id="SSF48264">
    <property type="entry name" value="Cytochrome P450"/>
    <property type="match status" value="1"/>
</dbReference>
<comment type="cofactor">
    <cofactor evidence="1 7">
        <name>heme</name>
        <dbReference type="ChEBI" id="CHEBI:30413"/>
    </cofactor>
</comment>
<dbReference type="InterPro" id="IPR002403">
    <property type="entry name" value="Cyt_P450_E_grp-IV"/>
</dbReference>
<sequence>MAAITELLLRPPSAWPASVWAVLLAGLATLAVQVFWRPSIPKNAPKWFREGDWPIAGALRFYSARSDFFRNAMKHSPTGNFSFYIGKKQVVGLSGPEGRKVFFENRELGFSEGFSELFTGQPVNKTDLANFSAFFQKSLLGMLKRENFVRNLHLLTGDTRRACETLASSAPSPSSSSWQVTNPFDSLYRIVYQLTMRTVGADDIAADPALLGDTLALFERFETSGSTLKVVLPWFPAPAHLWRLWTGARIAMVIKRIVDGRRRTGKRGSDALQYLIDQGVGIKEIVSFQIGALFAGQVNSGIHAAWIQVHLSLNAEWKARVQADIDASIARHRPSSSASASIADVLSGLAIEDWESEFPSVDLCLRESIRLGLPGTGFRKNVSGRDIPIGATGEVIPHGAFAAYLMDDVSKNEAMYAEPDRFDPGRYLDGRAEDRKVHHGYVGWGSGRHPCLGMKFAKLEITIITVYFNALFDYELSDAAGNPTNEVPQFVHRNQIQSEKPKKPVYLRYRAKEGAF</sequence>
<keyword evidence="6" id="KW-0560">Oxidoreductase</keyword>
<protein>
    <recommendedName>
        <fullName evidence="10">Cytochrome P450</fullName>
    </recommendedName>
</protein>
<evidence type="ECO:0000256" key="1">
    <source>
        <dbReference type="ARBA" id="ARBA00001971"/>
    </source>
</evidence>
<dbReference type="PRINTS" id="PR00465">
    <property type="entry name" value="EP450IV"/>
</dbReference>
<evidence type="ECO:0000256" key="4">
    <source>
        <dbReference type="ARBA" id="ARBA00022723"/>
    </source>
</evidence>
<dbReference type="EMBL" id="JAKJXP020000153">
    <property type="protein sequence ID" value="KAK7741914.1"/>
    <property type="molecule type" value="Genomic_DNA"/>
</dbReference>
<dbReference type="GO" id="GO:0005506">
    <property type="term" value="F:iron ion binding"/>
    <property type="evidence" value="ECO:0007669"/>
    <property type="project" value="InterPro"/>
</dbReference>
<dbReference type="PANTHER" id="PTHR24304">
    <property type="entry name" value="CYTOCHROME P450 FAMILY 7"/>
    <property type="match status" value="1"/>
</dbReference>
<dbReference type="GO" id="GO:0016705">
    <property type="term" value="F:oxidoreductase activity, acting on paired donors, with incorporation or reduction of molecular oxygen"/>
    <property type="evidence" value="ECO:0007669"/>
    <property type="project" value="InterPro"/>
</dbReference>
<dbReference type="InterPro" id="IPR001128">
    <property type="entry name" value="Cyt_P450"/>
</dbReference>
<keyword evidence="6" id="KW-0503">Monooxygenase</keyword>
<evidence type="ECO:0000313" key="9">
    <source>
        <dbReference type="Proteomes" id="UP001320420"/>
    </source>
</evidence>
<dbReference type="Pfam" id="PF00067">
    <property type="entry name" value="p450"/>
    <property type="match status" value="1"/>
</dbReference>
<name>A0AAN9UA08_9PEZI</name>
<evidence type="ECO:0000256" key="2">
    <source>
        <dbReference type="ARBA" id="ARBA00010617"/>
    </source>
</evidence>
<evidence type="ECO:0000313" key="8">
    <source>
        <dbReference type="EMBL" id="KAK7741914.1"/>
    </source>
</evidence>
<feature type="binding site" description="axial binding residue" evidence="7">
    <location>
        <position position="451"/>
    </location>
    <ligand>
        <name>heme</name>
        <dbReference type="ChEBI" id="CHEBI:30413"/>
    </ligand>
    <ligandPart>
        <name>Fe</name>
        <dbReference type="ChEBI" id="CHEBI:18248"/>
    </ligandPart>
</feature>
<evidence type="ECO:0000256" key="6">
    <source>
        <dbReference type="ARBA" id="ARBA00023033"/>
    </source>
</evidence>
<dbReference type="InterPro" id="IPR036396">
    <property type="entry name" value="Cyt_P450_sf"/>
</dbReference>
<dbReference type="PANTHER" id="PTHR24304:SF2">
    <property type="entry name" value="24-HYDROXYCHOLESTEROL 7-ALPHA-HYDROXYLASE"/>
    <property type="match status" value="1"/>
</dbReference>
<proteinExistence type="inferred from homology"/>
<keyword evidence="3 7" id="KW-0349">Heme</keyword>